<dbReference type="FunFam" id="1.10.287.990:FF:000001">
    <property type="entry name" value="Superoxide dismutase"/>
    <property type="match status" value="1"/>
</dbReference>
<accession>A0A1W1GUU3</accession>
<dbReference type="PANTHER" id="PTHR43595:SF2">
    <property type="entry name" value="SMALL RIBOSOMAL SUBUNIT PROTEIN MS42"/>
    <property type="match status" value="1"/>
</dbReference>
<dbReference type="RefSeq" id="WP_080148593.1">
    <property type="nucleotide sequence ID" value="NZ_FWEU01000001.1"/>
</dbReference>
<dbReference type="PANTHER" id="PTHR43595">
    <property type="entry name" value="37S RIBOSOMAL PROTEIN S26, MITOCHONDRIAL"/>
    <property type="match status" value="1"/>
</dbReference>
<name>A0A1W1GUU3_9GAMM</name>
<evidence type="ECO:0000256" key="4">
    <source>
        <dbReference type="ARBA" id="ARBA00023002"/>
    </source>
</evidence>
<dbReference type="Pfam" id="PF00081">
    <property type="entry name" value="Sod_Fe_N"/>
    <property type="match status" value="1"/>
</dbReference>
<dbReference type="PIRSF" id="PIRSF000349">
    <property type="entry name" value="SODismutase"/>
    <property type="match status" value="1"/>
</dbReference>
<dbReference type="AlphaFoldDB" id="A0A1W1GUU3"/>
<comment type="catalytic activity">
    <reaction evidence="6">
        <text>2 superoxide + 2 H(+) = H2O2 + O2</text>
        <dbReference type="Rhea" id="RHEA:20696"/>
        <dbReference type="ChEBI" id="CHEBI:15378"/>
        <dbReference type="ChEBI" id="CHEBI:15379"/>
        <dbReference type="ChEBI" id="CHEBI:16240"/>
        <dbReference type="ChEBI" id="CHEBI:18421"/>
        <dbReference type="EC" id="1.15.1.1"/>
    </reaction>
</comment>
<dbReference type="InterPro" id="IPR036324">
    <property type="entry name" value="Mn/Fe_SOD_N_sf"/>
</dbReference>
<comment type="similarity">
    <text evidence="1 6">Belongs to the iron/manganese superoxide dismutase family.</text>
</comment>
<evidence type="ECO:0000313" key="9">
    <source>
        <dbReference type="EMBL" id="SLM23085.1"/>
    </source>
</evidence>
<evidence type="ECO:0000256" key="1">
    <source>
        <dbReference type="ARBA" id="ARBA00008714"/>
    </source>
</evidence>
<dbReference type="GO" id="GO:0030145">
    <property type="term" value="F:manganese ion binding"/>
    <property type="evidence" value="ECO:0007669"/>
    <property type="project" value="UniProtKB-ARBA"/>
</dbReference>
<dbReference type="EMBL" id="FWEU01000001">
    <property type="protein sequence ID" value="SLM23085.1"/>
    <property type="molecule type" value="Genomic_DNA"/>
</dbReference>
<keyword evidence="4 6" id="KW-0560">Oxidoreductase</keyword>
<dbReference type="Gene3D" id="1.10.287.990">
    <property type="entry name" value="Fe,Mn superoxide dismutase (SOD) domain"/>
    <property type="match status" value="1"/>
</dbReference>
<dbReference type="Pfam" id="PF02777">
    <property type="entry name" value="Sod_Fe_C"/>
    <property type="match status" value="1"/>
</dbReference>
<dbReference type="InterPro" id="IPR019833">
    <property type="entry name" value="Mn/Fe_SOD_BS"/>
</dbReference>
<evidence type="ECO:0000256" key="6">
    <source>
        <dbReference type="RuleBase" id="RU000414"/>
    </source>
</evidence>
<dbReference type="Proteomes" id="UP000191133">
    <property type="component" value="Unassembled WGS sequence"/>
</dbReference>
<evidence type="ECO:0000256" key="5">
    <source>
        <dbReference type="PIRSR" id="PIRSR000349-1"/>
    </source>
</evidence>
<proteinExistence type="inferred from homology"/>
<reference evidence="10" key="1">
    <citation type="submission" date="2016-10" db="EMBL/GenBank/DDBJ databases">
        <authorList>
            <person name="Varghese N."/>
        </authorList>
    </citation>
    <scope>NUCLEOTIDE SEQUENCE [LARGE SCALE GENOMIC DNA]</scope>
    <source>
        <strain evidence="10">92MFCol6.1</strain>
    </source>
</reference>
<feature type="domain" description="Manganese/iron superoxide dismutase C-terminal" evidence="8">
    <location>
        <begin position="97"/>
        <end position="201"/>
    </location>
</feature>
<protein>
    <recommendedName>
        <fullName evidence="2 6">Superoxide dismutase</fullName>
        <ecNumber evidence="2 6">1.15.1.1</ecNumber>
    </recommendedName>
</protein>
<evidence type="ECO:0000313" key="10">
    <source>
        <dbReference type="Proteomes" id="UP000191133"/>
    </source>
</evidence>
<dbReference type="FunFam" id="3.55.40.20:FF:000001">
    <property type="entry name" value="Superoxide dismutase"/>
    <property type="match status" value="1"/>
</dbReference>
<evidence type="ECO:0000259" key="7">
    <source>
        <dbReference type="Pfam" id="PF00081"/>
    </source>
</evidence>
<feature type="binding site" evidence="5">
    <location>
        <position position="81"/>
    </location>
    <ligand>
        <name>Mn(2+)</name>
        <dbReference type="ChEBI" id="CHEBI:29035"/>
    </ligand>
</feature>
<dbReference type="InterPro" id="IPR001189">
    <property type="entry name" value="Mn/Fe_SOD"/>
</dbReference>
<evidence type="ECO:0000259" key="8">
    <source>
        <dbReference type="Pfam" id="PF02777"/>
    </source>
</evidence>
<feature type="domain" description="Manganese/iron superoxide dismutase N-terminal" evidence="7">
    <location>
        <begin position="3"/>
        <end position="89"/>
    </location>
</feature>
<feature type="binding site" evidence="5">
    <location>
        <position position="27"/>
    </location>
    <ligand>
        <name>Mn(2+)</name>
        <dbReference type="ChEBI" id="CHEBI:29035"/>
    </ligand>
</feature>
<dbReference type="InterPro" id="IPR036314">
    <property type="entry name" value="SOD_C_sf"/>
</dbReference>
<dbReference type="PRINTS" id="PR01703">
    <property type="entry name" value="MNSODISMTASE"/>
</dbReference>
<dbReference type="GO" id="GO:0005737">
    <property type="term" value="C:cytoplasm"/>
    <property type="evidence" value="ECO:0007669"/>
    <property type="project" value="TreeGrafter"/>
</dbReference>
<dbReference type="InterPro" id="IPR019832">
    <property type="entry name" value="Mn/Fe_SOD_C"/>
</dbReference>
<dbReference type="PROSITE" id="PS00088">
    <property type="entry name" value="SOD_MN"/>
    <property type="match status" value="1"/>
</dbReference>
<evidence type="ECO:0000256" key="3">
    <source>
        <dbReference type="ARBA" id="ARBA00022723"/>
    </source>
</evidence>
<evidence type="ECO:0000256" key="2">
    <source>
        <dbReference type="ARBA" id="ARBA00012682"/>
    </source>
</evidence>
<feature type="binding site" evidence="5">
    <location>
        <position position="173"/>
    </location>
    <ligand>
        <name>Mn(2+)</name>
        <dbReference type="ChEBI" id="CHEBI:29035"/>
    </ligand>
</feature>
<dbReference type="EC" id="1.15.1.1" evidence="2 6"/>
<dbReference type="GO" id="GO:0004784">
    <property type="term" value="F:superoxide dismutase activity"/>
    <property type="evidence" value="ECO:0007669"/>
    <property type="project" value="UniProtKB-EC"/>
</dbReference>
<keyword evidence="3 5" id="KW-0479">Metal-binding</keyword>
<comment type="function">
    <text evidence="6">Destroys radicals which are normally produced within the cells and which are toxic to biological systems.</text>
</comment>
<dbReference type="SUPFAM" id="SSF54719">
    <property type="entry name" value="Fe,Mn superoxide dismutase (SOD), C-terminal domain"/>
    <property type="match status" value="1"/>
</dbReference>
<dbReference type="SUPFAM" id="SSF46609">
    <property type="entry name" value="Fe,Mn superoxide dismutase (SOD), N-terminal domain"/>
    <property type="match status" value="1"/>
</dbReference>
<dbReference type="InterPro" id="IPR019831">
    <property type="entry name" value="Mn/Fe_SOD_N"/>
</dbReference>
<feature type="binding site" evidence="5">
    <location>
        <position position="169"/>
    </location>
    <ligand>
        <name>Mn(2+)</name>
        <dbReference type="ChEBI" id="CHEBI:29035"/>
    </ligand>
</feature>
<gene>
    <name evidence="9" type="ORF">SAMN04488690_0771</name>
</gene>
<sequence length="209" mass="22879">MPYSLPALPYAYDALEPHFDARTMEIHHSKHHQAYVNNLNAALEQAGLPAQPVDTLIADLDALPESIRGAVRNNGGGHANHSLFWTVLSANGGTADDALAAAIDRDLGGYDAFKETFSKAAQTRFGSGWAWLTVDRDGRLQVESSANQDSPLMGAAVGASGNTPILALDVWEHAYYLHYQNRRPDYIGAFFNLINWAEVGRRYRQARAA</sequence>
<dbReference type="Gene3D" id="3.55.40.20">
    <property type="entry name" value="Iron/manganese superoxide dismutase, C-terminal domain"/>
    <property type="match status" value="1"/>
</dbReference>
<organism evidence="9 10">
    <name type="scientific">Stenotrophomonas indicatrix</name>
    <dbReference type="NCBI Taxonomy" id="2045451"/>
    <lineage>
        <taxon>Bacteria</taxon>
        <taxon>Pseudomonadati</taxon>
        <taxon>Pseudomonadota</taxon>
        <taxon>Gammaproteobacteria</taxon>
        <taxon>Lysobacterales</taxon>
        <taxon>Lysobacteraceae</taxon>
        <taxon>Stenotrophomonas</taxon>
    </lineage>
</organism>